<dbReference type="Pfam" id="PF20772">
    <property type="entry name" value="TACO1_YebC_N"/>
    <property type="match status" value="1"/>
</dbReference>
<accession>A0A8X8BMI9</accession>
<evidence type="ECO:0000256" key="9">
    <source>
        <dbReference type="ARBA" id="ARBA00075676"/>
    </source>
</evidence>
<comment type="caution">
    <text evidence="13">The sequence shown here is derived from an EMBL/GenBank/DDBJ whole genome shotgun (WGS) entry which is preliminary data.</text>
</comment>
<dbReference type="InterPro" id="IPR049083">
    <property type="entry name" value="TACO1_YebC_N"/>
</dbReference>
<dbReference type="InterPro" id="IPR026564">
    <property type="entry name" value="Transcrip_reg_TACO1-like_dom3"/>
</dbReference>
<dbReference type="GO" id="GO:0005739">
    <property type="term" value="C:mitochondrion"/>
    <property type="evidence" value="ECO:0007669"/>
    <property type="project" value="UniProtKB-SubCell"/>
</dbReference>
<comment type="function">
    <text evidence="7">Acts as a translational activator of mitochondrially-encoded cytochrome c oxidase 1.</text>
</comment>
<evidence type="ECO:0000256" key="3">
    <source>
        <dbReference type="ARBA" id="ARBA00022845"/>
    </source>
</evidence>
<proteinExistence type="inferred from homology"/>
<protein>
    <recommendedName>
        <fullName evidence="8">Translational activator of cytochrome c oxidase 1</fullName>
    </recommendedName>
    <alternativeName>
        <fullName evidence="9">Coiled-coil domain-containing protein 44</fullName>
    </alternativeName>
</protein>
<dbReference type="Pfam" id="PF01709">
    <property type="entry name" value="Transcrip_reg"/>
    <property type="match status" value="1"/>
</dbReference>
<feature type="domain" description="TACO1/YebC-like N-terminal" evidence="12">
    <location>
        <begin position="142"/>
        <end position="208"/>
    </location>
</feature>
<dbReference type="FunFam" id="3.30.70.980:FF:000008">
    <property type="entry name" value="Translational activator of cytochrome c oxidase 1"/>
    <property type="match status" value="1"/>
</dbReference>
<dbReference type="FunFam" id="1.10.10.200:FF:000002">
    <property type="entry name" value="Probable transcriptional regulatory protein CLM62_37755"/>
    <property type="match status" value="1"/>
</dbReference>
<organism evidence="13 14">
    <name type="scientific">Polypterus senegalus</name>
    <name type="common">Senegal bichir</name>
    <dbReference type="NCBI Taxonomy" id="55291"/>
    <lineage>
        <taxon>Eukaryota</taxon>
        <taxon>Metazoa</taxon>
        <taxon>Chordata</taxon>
        <taxon>Craniata</taxon>
        <taxon>Vertebrata</taxon>
        <taxon>Euteleostomi</taxon>
        <taxon>Actinopterygii</taxon>
        <taxon>Polypteriformes</taxon>
        <taxon>Polypteridae</taxon>
        <taxon>Polypterus</taxon>
    </lineage>
</organism>
<comment type="similarity">
    <text evidence="2">Belongs to the TACO1 family.</text>
</comment>
<dbReference type="InterPro" id="IPR002876">
    <property type="entry name" value="Transcrip_reg_TACO1-like"/>
</dbReference>
<keyword evidence="4" id="KW-0175">Coiled coil</keyword>
<evidence type="ECO:0000256" key="8">
    <source>
        <dbReference type="ARBA" id="ARBA00073666"/>
    </source>
</evidence>
<evidence type="ECO:0000313" key="13">
    <source>
        <dbReference type="EMBL" id="KAG2460976.1"/>
    </source>
</evidence>
<dbReference type="Gene3D" id="3.30.70.980">
    <property type="match status" value="2"/>
</dbReference>
<evidence type="ECO:0000256" key="2">
    <source>
        <dbReference type="ARBA" id="ARBA00008724"/>
    </source>
</evidence>
<dbReference type="InterPro" id="IPR029072">
    <property type="entry name" value="YebC-like"/>
</dbReference>
<evidence type="ECO:0000256" key="5">
    <source>
        <dbReference type="ARBA" id="ARBA00023128"/>
    </source>
</evidence>
<evidence type="ECO:0000256" key="10">
    <source>
        <dbReference type="SAM" id="MobiDB-lite"/>
    </source>
</evidence>
<evidence type="ECO:0000256" key="1">
    <source>
        <dbReference type="ARBA" id="ARBA00004173"/>
    </source>
</evidence>
<gene>
    <name evidence="13" type="primary">Taco1</name>
    <name evidence="13" type="ORF">GTO96_0010752</name>
</gene>
<keyword evidence="14" id="KW-1185">Reference proteome</keyword>
<dbReference type="GO" id="GO:0006417">
    <property type="term" value="P:regulation of translation"/>
    <property type="evidence" value="ECO:0007669"/>
    <property type="project" value="UniProtKB-KW"/>
</dbReference>
<evidence type="ECO:0000256" key="4">
    <source>
        <dbReference type="ARBA" id="ARBA00023054"/>
    </source>
</evidence>
<evidence type="ECO:0000313" key="14">
    <source>
        <dbReference type="Proteomes" id="UP000886611"/>
    </source>
</evidence>
<dbReference type="InterPro" id="IPR017856">
    <property type="entry name" value="Integrase-like_N"/>
</dbReference>
<dbReference type="PANTHER" id="PTHR12532">
    <property type="entry name" value="TRANSLATIONAL ACTIVATOR OF CYTOCHROME C OXIDASE 1"/>
    <property type="match status" value="1"/>
</dbReference>
<feature type="non-terminal residue" evidence="13">
    <location>
        <position position="1"/>
    </location>
</feature>
<dbReference type="AlphaFoldDB" id="A0A8X8BMI9"/>
<comment type="subcellular location">
    <subcellularLocation>
        <location evidence="1">Mitochondrion</location>
    </subcellularLocation>
</comment>
<reference evidence="13 14" key="1">
    <citation type="journal article" date="2021" name="Cell">
        <title>Tracing the genetic footprints of vertebrate landing in non-teleost ray-finned fishes.</title>
        <authorList>
            <person name="Bi X."/>
            <person name="Wang K."/>
            <person name="Yang L."/>
            <person name="Pan H."/>
            <person name="Jiang H."/>
            <person name="Wei Q."/>
            <person name="Fang M."/>
            <person name="Yu H."/>
            <person name="Zhu C."/>
            <person name="Cai Y."/>
            <person name="He Y."/>
            <person name="Gan X."/>
            <person name="Zeng H."/>
            <person name="Yu D."/>
            <person name="Zhu Y."/>
            <person name="Jiang H."/>
            <person name="Qiu Q."/>
            <person name="Yang H."/>
            <person name="Zhang Y.E."/>
            <person name="Wang W."/>
            <person name="Zhu M."/>
            <person name="He S."/>
            <person name="Zhang G."/>
        </authorList>
    </citation>
    <scope>NUCLEOTIDE SEQUENCE [LARGE SCALE GENOMIC DNA]</scope>
    <source>
        <strain evidence="13">Bchr_013</strain>
    </source>
</reference>
<feature type="non-terminal residue" evidence="13">
    <location>
        <position position="395"/>
    </location>
</feature>
<evidence type="ECO:0000256" key="7">
    <source>
        <dbReference type="ARBA" id="ARBA00053642"/>
    </source>
</evidence>
<dbReference type="Gene3D" id="1.10.10.200">
    <property type="match status" value="1"/>
</dbReference>
<name>A0A8X8BMI9_POLSE</name>
<evidence type="ECO:0000256" key="6">
    <source>
        <dbReference type="ARBA" id="ARBA00023159"/>
    </source>
</evidence>
<sequence length="395" mass="43206">METEQKNDQNNPYVEKQRAHSAGPLKKSSAVRAQRLPLVISRCWGHCGRQDKIQTRPPQTMSFCGLVQVVFADPVQAAPAPLLPIERPPAETHLTAPMAMAALHLALRGVCVHLRCQLLPPAHLRLPRALLHLSPPVSAGHNKWSKVKNIKGPKDAARSRLFLKFAMMIRLAVKDGGANPEFNQQLANVIEQCRAKNMPKASIEAAIKGTVSVTVKKQTLDKSNASVYSLYEARGPGGSSLLIEVLTDNSTRSHQAIKYILGKNGGSMCNGARHNFERKGVVLAAADDHEKSMVPLERALELAIEAGAEDVRDTEEEERPLLQFICDVSSVHSVRESLTALGVQTVSASLEYVPCTMAQLSDADLQSASRLIELLNDSQDVLRVYDNIEAQSEQD</sequence>
<dbReference type="HAMAP" id="MF_00693">
    <property type="entry name" value="Transcrip_reg_TACO1"/>
    <property type="match status" value="1"/>
</dbReference>
<dbReference type="EMBL" id="JAATIS010004753">
    <property type="protein sequence ID" value="KAG2460976.1"/>
    <property type="molecule type" value="Genomic_DNA"/>
</dbReference>
<feature type="domain" description="TACO1/YebC-like second and third" evidence="11">
    <location>
        <begin position="230"/>
        <end position="388"/>
    </location>
</feature>
<evidence type="ECO:0000259" key="12">
    <source>
        <dbReference type="Pfam" id="PF20772"/>
    </source>
</evidence>
<keyword evidence="5" id="KW-0496">Mitochondrion</keyword>
<keyword evidence="3" id="KW-0810">Translation regulation</keyword>
<feature type="region of interest" description="Disordered" evidence="10">
    <location>
        <begin position="1"/>
        <end position="30"/>
    </location>
</feature>
<dbReference type="SUPFAM" id="SSF75625">
    <property type="entry name" value="YebC-like"/>
    <property type="match status" value="1"/>
</dbReference>
<keyword evidence="6" id="KW-0010">Activator</keyword>
<dbReference type="Proteomes" id="UP000886611">
    <property type="component" value="Unassembled WGS sequence"/>
</dbReference>
<dbReference type="PANTHER" id="PTHR12532:SF0">
    <property type="entry name" value="TRANSLATIONAL ACTIVATOR OF CYTOCHROME C OXIDASE 1"/>
    <property type="match status" value="1"/>
</dbReference>
<dbReference type="InterPro" id="IPR048300">
    <property type="entry name" value="TACO1_YebC-like_2nd/3rd_dom"/>
</dbReference>
<evidence type="ECO:0000259" key="11">
    <source>
        <dbReference type="Pfam" id="PF01709"/>
    </source>
</evidence>